<dbReference type="Proteomes" id="UP000730161">
    <property type="component" value="Unassembled WGS sequence"/>
</dbReference>
<keyword evidence="2" id="KW-1185">Reference proteome</keyword>
<accession>A0A8J8B4X9</accession>
<evidence type="ECO:0000313" key="1">
    <source>
        <dbReference type="EMBL" id="MBR1368499.1"/>
    </source>
</evidence>
<dbReference type="RefSeq" id="WP_211530128.1">
    <property type="nucleotide sequence ID" value="NZ_JWHL01000003.1"/>
</dbReference>
<dbReference type="AlphaFoldDB" id="A0A8J8B4X9"/>
<protein>
    <submittedName>
        <fullName evidence="1">Uncharacterized protein</fullName>
    </submittedName>
</protein>
<name>A0A8J8B4X9_9EURY</name>
<dbReference type="EMBL" id="JWHL01000003">
    <property type="protein sequence ID" value="MBR1368499.1"/>
    <property type="molecule type" value="Genomic_DNA"/>
</dbReference>
<sequence>MDDPVVSLLREASVQRADAVAALRHLPLPIRQGLAAEDHETRRRSEGRFFEAIIYELLRKAGAESPLITAIAAFGADVPEESGSKNGIRYTRDGNIRICRDGAIAAEIDLLFSDARGRIFFGEATIAPPPASFISEVREKKALLSDLAAGREIIFLYLSPSPPPDVLGPLFAEGGYPIIRPDLPALREEVAGTLTAPRRKRRPIPHPKVTDGAAILRKERVEEGFFSYIQRFFRK</sequence>
<evidence type="ECO:0000313" key="2">
    <source>
        <dbReference type="Proteomes" id="UP000730161"/>
    </source>
</evidence>
<proteinExistence type="predicted"/>
<reference evidence="1" key="1">
    <citation type="submission" date="2014-12" db="EMBL/GenBank/DDBJ databases">
        <authorList>
            <person name="Huang H.-H."/>
            <person name="Chen S.-C."/>
            <person name="Lai M.-C."/>
        </authorList>
    </citation>
    <scope>NUCLEOTIDE SEQUENCE</scope>
    <source>
        <strain evidence="1">K1F9705b</strain>
    </source>
</reference>
<gene>
    <name evidence="1" type="ORF">RJ53_02855</name>
</gene>
<comment type="caution">
    <text evidence="1">The sequence shown here is derived from an EMBL/GenBank/DDBJ whole genome shotgun (WGS) entry which is preliminary data.</text>
</comment>
<organism evidence="1 2">
    <name type="scientific">Methanocalculus chunghsingensis</name>
    <dbReference type="NCBI Taxonomy" id="156457"/>
    <lineage>
        <taxon>Archaea</taxon>
        <taxon>Methanobacteriati</taxon>
        <taxon>Methanobacteriota</taxon>
        <taxon>Stenosarchaea group</taxon>
        <taxon>Methanomicrobia</taxon>
        <taxon>Methanomicrobiales</taxon>
        <taxon>Methanocalculaceae</taxon>
        <taxon>Methanocalculus</taxon>
    </lineage>
</organism>